<dbReference type="InterPro" id="IPR018060">
    <property type="entry name" value="HTH_AraC"/>
</dbReference>
<evidence type="ECO:0000256" key="1">
    <source>
        <dbReference type="ARBA" id="ARBA00023015"/>
    </source>
</evidence>
<dbReference type="Gene3D" id="1.10.10.60">
    <property type="entry name" value="Homeodomain-like"/>
    <property type="match status" value="1"/>
</dbReference>
<dbReference type="GO" id="GO:0003700">
    <property type="term" value="F:DNA-binding transcription factor activity"/>
    <property type="evidence" value="ECO:0007669"/>
    <property type="project" value="InterPro"/>
</dbReference>
<dbReference type="AlphaFoldDB" id="A0A1V9FNL4"/>
<dbReference type="PANTHER" id="PTHR43280">
    <property type="entry name" value="ARAC-FAMILY TRANSCRIPTIONAL REGULATOR"/>
    <property type="match status" value="1"/>
</dbReference>
<evidence type="ECO:0000313" key="5">
    <source>
        <dbReference type="EMBL" id="OQP59933.1"/>
    </source>
</evidence>
<accession>A0A1V9FNL4</accession>
<keyword evidence="3" id="KW-0804">Transcription</keyword>
<dbReference type="OrthoDB" id="677736at2"/>
<dbReference type="InterPro" id="IPR009057">
    <property type="entry name" value="Homeodomain-like_sf"/>
</dbReference>
<dbReference type="RefSeq" id="WP_081153955.1">
    <property type="nucleotide sequence ID" value="NZ_LVYD01000071.1"/>
</dbReference>
<dbReference type="Proteomes" id="UP000192796">
    <property type="component" value="Unassembled WGS sequence"/>
</dbReference>
<dbReference type="EMBL" id="LVYD01000071">
    <property type="protein sequence ID" value="OQP59933.1"/>
    <property type="molecule type" value="Genomic_DNA"/>
</dbReference>
<name>A0A1V9FNL4_9BACT</name>
<organism evidence="5 6">
    <name type="scientific">Niastella vici</name>
    <dbReference type="NCBI Taxonomy" id="1703345"/>
    <lineage>
        <taxon>Bacteria</taxon>
        <taxon>Pseudomonadati</taxon>
        <taxon>Bacteroidota</taxon>
        <taxon>Chitinophagia</taxon>
        <taxon>Chitinophagales</taxon>
        <taxon>Chitinophagaceae</taxon>
        <taxon>Niastella</taxon>
    </lineage>
</organism>
<dbReference type="SMART" id="SM00342">
    <property type="entry name" value="HTH_ARAC"/>
    <property type="match status" value="1"/>
</dbReference>
<evidence type="ECO:0000313" key="6">
    <source>
        <dbReference type="Proteomes" id="UP000192796"/>
    </source>
</evidence>
<dbReference type="PANTHER" id="PTHR43280:SF31">
    <property type="entry name" value="TRANSCRIPTIONAL REGULATORY PROTEIN"/>
    <property type="match status" value="1"/>
</dbReference>
<reference evidence="5 6" key="1">
    <citation type="submission" date="2016-03" db="EMBL/GenBank/DDBJ databases">
        <title>Niastella vici sp. nov., isolated from farmland soil.</title>
        <authorList>
            <person name="Chen L."/>
            <person name="Wang D."/>
            <person name="Yang S."/>
            <person name="Wang G."/>
        </authorList>
    </citation>
    <scope>NUCLEOTIDE SEQUENCE [LARGE SCALE GENOMIC DNA]</scope>
    <source>
        <strain evidence="5 6">DJ57</strain>
    </source>
</reference>
<comment type="caution">
    <text evidence="5">The sequence shown here is derived from an EMBL/GenBank/DDBJ whole genome shotgun (WGS) entry which is preliminary data.</text>
</comment>
<dbReference type="GO" id="GO:0043565">
    <property type="term" value="F:sequence-specific DNA binding"/>
    <property type="evidence" value="ECO:0007669"/>
    <property type="project" value="InterPro"/>
</dbReference>
<proteinExistence type="predicted"/>
<dbReference type="Pfam" id="PF12833">
    <property type="entry name" value="HTH_18"/>
    <property type="match status" value="1"/>
</dbReference>
<keyword evidence="2" id="KW-0238">DNA-binding</keyword>
<protein>
    <recommendedName>
        <fullName evidence="4">HTH araC/xylS-type domain-containing protein</fullName>
    </recommendedName>
</protein>
<dbReference type="SUPFAM" id="SSF46689">
    <property type="entry name" value="Homeodomain-like"/>
    <property type="match status" value="2"/>
</dbReference>
<dbReference type="STRING" id="1703345.A3860_35680"/>
<evidence type="ECO:0000256" key="3">
    <source>
        <dbReference type="ARBA" id="ARBA00023163"/>
    </source>
</evidence>
<sequence>MPKKDFKREVVTAVVQIKKYIDDHPGTGISTATLASDHNLSRNVLQHAFKKKYHKSIRQYKLEKRMIEALRLIRAGYSIKEVSFKLDYASHSSFSNAFRKYYDISASEWLQEMKSNVNKQGKM</sequence>
<dbReference type="PROSITE" id="PS01124">
    <property type="entry name" value="HTH_ARAC_FAMILY_2"/>
    <property type="match status" value="1"/>
</dbReference>
<feature type="domain" description="HTH araC/xylS-type" evidence="4">
    <location>
        <begin position="15"/>
        <end position="112"/>
    </location>
</feature>
<evidence type="ECO:0000256" key="2">
    <source>
        <dbReference type="ARBA" id="ARBA00023125"/>
    </source>
</evidence>
<keyword evidence="1" id="KW-0805">Transcription regulation</keyword>
<keyword evidence="6" id="KW-1185">Reference proteome</keyword>
<gene>
    <name evidence="5" type="ORF">A3860_35680</name>
</gene>
<evidence type="ECO:0000259" key="4">
    <source>
        <dbReference type="PROSITE" id="PS01124"/>
    </source>
</evidence>